<dbReference type="OrthoDB" id="9800202at2"/>
<dbReference type="EMBL" id="LSRS01000005">
    <property type="protein sequence ID" value="KAF1084355.1"/>
    <property type="molecule type" value="Genomic_DNA"/>
</dbReference>
<name>A0A9D3AVN5_9FIRM</name>
<dbReference type="Proteomes" id="UP000798488">
    <property type="component" value="Unassembled WGS sequence"/>
</dbReference>
<evidence type="ECO:0000256" key="2">
    <source>
        <dbReference type="ARBA" id="ARBA00022692"/>
    </source>
</evidence>
<evidence type="ECO:0000256" key="4">
    <source>
        <dbReference type="ARBA" id="ARBA00023136"/>
    </source>
</evidence>
<evidence type="ECO:0000259" key="6">
    <source>
        <dbReference type="Pfam" id="PF06803"/>
    </source>
</evidence>
<feature type="transmembrane region" description="Helical" evidence="5">
    <location>
        <begin position="100"/>
        <end position="118"/>
    </location>
</feature>
<comment type="subcellular location">
    <subcellularLocation>
        <location evidence="1">Endomembrane system</location>
        <topology evidence="1">Multi-pass membrane protein</topology>
    </subcellularLocation>
</comment>
<evidence type="ECO:0000256" key="5">
    <source>
        <dbReference type="SAM" id="Phobius"/>
    </source>
</evidence>
<comment type="caution">
    <text evidence="7">The sequence shown here is derived from an EMBL/GenBank/DDBJ whole genome shotgun (WGS) entry which is preliminary data.</text>
</comment>
<feature type="domain" description="DUF1232" evidence="6">
    <location>
        <begin position="31"/>
        <end position="66"/>
    </location>
</feature>
<proteinExistence type="predicted"/>
<dbReference type="InterPro" id="IPR010652">
    <property type="entry name" value="DUF1232"/>
</dbReference>
<reference evidence="7" key="1">
    <citation type="submission" date="2016-02" db="EMBL/GenBank/DDBJ databases">
        <title>Draft Genome Sequence of Sporotomaculum syntrophicum Strain FB, a Syntrophic Benzoate Degrader.</title>
        <authorList>
            <person name="Nobu M.K."/>
            <person name="Narihiro T."/>
            <person name="Qiu Y.-L."/>
            <person name="Ohashi A."/>
            <person name="Liu W.-T."/>
            <person name="Yuji S."/>
        </authorList>
    </citation>
    <scope>NUCLEOTIDE SEQUENCE</scope>
    <source>
        <strain evidence="7">FB</strain>
    </source>
</reference>
<sequence>MLNLKERANKLKIDIPAVFIALRKKETPMIAKIFAGITIIYALSPIDLIPDFIPVLGYLDDVIILPGLIALTVRLIPADIFAECRIHAEGLWADYKPKRWYLALPIVAIWLLVIYLIIKTIWFR</sequence>
<keyword evidence="8" id="KW-1185">Reference proteome</keyword>
<keyword evidence="3 5" id="KW-1133">Transmembrane helix</keyword>
<keyword evidence="2 5" id="KW-0812">Transmembrane</keyword>
<evidence type="ECO:0000256" key="1">
    <source>
        <dbReference type="ARBA" id="ARBA00004127"/>
    </source>
</evidence>
<gene>
    <name evidence="7" type="ORF">SPSYN_02131</name>
</gene>
<protein>
    <recommendedName>
        <fullName evidence="6">DUF1232 domain-containing protein</fullName>
    </recommendedName>
</protein>
<evidence type="ECO:0000313" key="7">
    <source>
        <dbReference type="EMBL" id="KAF1084355.1"/>
    </source>
</evidence>
<feature type="transmembrane region" description="Helical" evidence="5">
    <location>
        <begin position="29"/>
        <end position="49"/>
    </location>
</feature>
<dbReference type="AlphaFoldDB" id="A0A9D3AVN5"/>
<evidence type="ECO:0000256" key="3">
    <source>
        <dbReference type="ARBA" id="ARBA00022989"/>
    </source>
</evidence>
<evidence type="ECO:0000313" key="8">
    <source>
        <dbReference type="Proteomes" id="UP000798488"/>
    </source>
</evidence>
<organism evidence="7 8">
    <name type="scientific">Sporotomaculum syntrophicum</name>
    <dbReference type="NCBI Taxonomy" id="182264"/>
    <lineage>
        <taxon>Bacteria</taxon>
        <taxon>Bacillati</taxon>
        <taxon>Bacillota</taxon>
        <taxon>Clostridia</taxon>
        <taxon>Eubacteriales</taxon>
        <taxon>Desulfallaceae</taxon>
        <taxon>Sporotomaculum</taxon>
    </lineage>
</organism>
<dbReference type="Pfam" id="PF06803">
    <property type="entry name" value="DUF1232"/>
    <property type="match status" value="1"/>
</dbReference>
<accession>A0A9D3AVN5</accession>
<dbReference type="GO" id="GO:0012505">
    <property type="term" value="C:endomembrane system"/>
    <property type="evidence" value="ECO:0007669"/>
    <property type="project" value="UniProtKB-SubCell"/>
</dbReference>
<keyword evidence="4 5" id="KW-0472">Membrane</keyword>